<dbReference type="GO" id="GO:0004527">
    <property type="term" value="F:exonuclease activity"/>
    <property type="evidence" value="ECO:0007669"/>
    <property type="project" value="UniProtKB-KW"/>
</dbReference>
<keyword evidence="1" id="KW-0698">rRNA processing</keyword>
<feature type="domain" description="Exonuclease" evidence="6">
    <location>
        <begin position="8"/>
        <end position="182"/>
    </location>
</feature>
<keyword evidence="3" id="KW-0378">Hydrolase</keyword>
<dbReference type="GO" id="GO:0006364">
    <property type="term" value="P:rRNA processing"/>
    <property type="evidence" value="ECO:0007669"/>
    <property type="project" value="UniProtKB-KW"/>
</dbReference>
<keyword evidence="8" id="KW-1185">Reference proteome</keyword>
<dbReference type="InterPro" id="IPR047021">
    <property type="entry name" value="REXO1/3/4-like"/>
</dbReference>
<evidence type="ECO:0000256" key="4">
    <source>
        <dbReference type="ARBA" id="ARBA00022839"/>
    </source>
</evidence>
<accession>A0AAF0Y978</accession>
<evidence type="ECO:0000256" key="5">
    <source>
        <dbReference type="ARBA" id="ARBA00025599"/>
    </source>
</evidence>
<protein>
    <submittedName>
        <fullName evidence="7">RNA exonuclease 4</fullName>
    </submittedName>
</protein>
<comment type="function">
    <text evidence="5">Exoribonuclease involved in ribosome biosynthesis. Involved in the processing of ITS1, the internal transcribed spacer localized between the 18S and 5.8S rRNAs.</text>
</comment>
<dbReference type="RefSeq" id="XP_062625315.1">
    <property type="nucleotide sequence ID" value="XM_062769331.1"/>
</dbReference>
<dbReference type="Proteomes" id="UP000827549">
    <property type="component" value="Chromosome 2"/>
</dbReference>
<sequence>MTVIGLDRYVGIDCEMVRCNTENGLARVAIVDHTGKVLYHSYVFQHPKNVLDYKTDSERRLVGKLTPESGITKALLKDAPTVETVRKEVIEIIKSKIIVGHALFNDLAVLQHRHDYEDVRDTALFYPLRERMGVKTEGMYPGLRAMAKEVLGRDIQEGAHCPIEDARVTMEIFLKYRADYEKGLADGDDVVSGVPRAHAKWYW</sequence>
<evidence type="ECO:0000256" key="2">
    <source>
        <dbReference type="ARBA" id="ARBA00022722"/>
    </source>
</evidence>
<proteinExistence type="predicted"/>
<dbReference type="GeneID" id="87806059"/>
<evidence type="ECO:0000313" key="7">
    <source>
        <dbReference type="EMBL" id="WOO79283.1"/>
    </source>
</evidence>
<dbReference type="EMBL" id="CP086715">
    <property type="protein sequence ID" value="WOO79283.1"/>
    <property type="molecule type" value="Genomic_DNA"/>
</dbReference>
<keyword evidence="2" id="KW-0540">Nuclease</keyword>
<dbReference type="GO" id="GO:0000027">
    <property type="term" value="P:ribosomal large subunit assembly"/>
    <property type="evidence" value="ECO:0007669"/>
    <property type="project" value="TreeGrafter"/>
</dbReference>
<dbReference type="Gene3D" id="3.30.420.10">
    <property type="entry name" value="Ribonuclease H-like superfamily/Ribonuclease H"/>
    <property type="match status" value="1"/>
</dbReference>
<organism evidence="7 8">
    <name type="scientific">Vanrija pseudolonga</name>
    <dbReference type="NCBI Taxonomy" id="143232"/>
    <lineage>
        <taxon>Eukaryota</taxon>
        <taxon>Fungi</taxon>
        <taxon>Dikarya</taxon>
        <taxon>Basidiomycota</taxon>
        <taxon>Agaricomycotina</taxon>
        <taxon>Tremellomycetes</taxon>
        <taxon>Trichosporonales</taxon>
        <taxon>Trichosporonaceae</taxon>
        <taxon>Vanrija</taxon>
    </lineage>
</organism>
<reference evidence="7" key="1">
    <citation type="submission" date="2023-10" db="EMBL/GenBank/DDBJ databases">
        <authorList>
            <person name="Noh H."/>
        </authorList>
    </citation>
    <scope>NUCLEOTIDE SEQUENCE</scope>
    <source>
        <strain evidence="7">DUCC4014</strain>
    </source>
</reference>
<dbReference type="InterPro" id="IPR012337">
    <property type="entry name" value="RNaseH-like_sf"/>
</dbReference>
<dbReference type="SUPFAM" id="SSF53098">
    <property type="entry name" value="Ribonuclease H-like"/>
    <property type="match status" value="1"/>
</dbReference>
<dbReference type="PANTHER" id="PTHR12801">
    <property type="entry name" value="RNA EXONUCLEASE REXO1 / RECO3 FAMILY MEMBER-RELATED"/>
    <property type="match status" value="1"/>
</dbReference>
<dbReference type="AlphaFoldDB" id="A0AAF0Y978"/>
<dbReference type="InterPro" id="IPR013520">
    <property type="entry name" value="Ribonucl_H"/>
</dbReference>
<dbReference type="GO" id="GO:0003676">
    <property type="term" value="F:nucleic acid binding"/>
    <property type="evidence" value="ECO:0007669"/>
    <property type="project" value="InterPro"/>
</dbReference>
<evidence type="ECO:0000259" key="6">
    <source>
        <dbReference type="SMART" id="SM00479"/>
    </source>
</evidence>
<dbReference type="Pfam" id="PF00929">
    <property type="entry name" value="RNase_T"/>
    <property type="match status" value="1"/>
</dbReference>
<dbReference type="GO" id="GO:0005634">
    <property type="term" value="C:nucleus"/>
    <property type="evidence" value="ECO:0007669"/>
    <property type="project" value="TreeGrafter"/>
</dbReference>
<evidence type="ECO:0000313" key="8">
    <source>
        <dbReference type="Proteomes" id="UP000827549"/>
    </source>
</evidence>
<dbReference type="PANTHER" id="PTHR12801:SF45">
    <property type="entry name" value="RNA EXONUCLEASE 4"/>
    <property type="match status" value="1"/>
</dbReference>
<dbReference type="InterPro" id="IPR036397">
    <property type="entry name" value="RNaseH_sf"/>
</dbReference>
<evidence type="ECO:0000256" key="1">
    <source>
        <dbReference type="ARBA" id="ARBA00022552"/>
    </source>
</evidence>
<name>A0AAF0Y978_9TREE</name>
<evidence type="ECO:0000256" key="3">
    <source>
        <dbReference type="ARBA" id="ARBA00022801"/>
    </source>
</evidence>
<gene>
    <name evidence="7" type="primary">rex4</name>
    <name evidence="7" type="ORF">LOC62_02G002812</name>
</gene>
<dbReference type="SMART" id="SM00479">
    <property type="entry name" value="EXOIII"/>
    <property type="match status" value="1"/>
</dbReference>
<keyword evidence="4 7" id="KW-0269">Exonuclease</keyword>